<name>A0A2T0ARM5_9CLOT</name>
<organism evidence="1 2">
    <name type="scientific">Clostridium thermopalmarium DSM 5974</name>
    <dbReference type="NCBI Taxonomy" id="1121340"/>
    <lineage>
        <taxon>Bacteria</taxon>
        <taxon>Bacillati</taxon>
        <taxon>Bacillota</taxon>
        <taxon>Clostridia</taxon>
        <taxon>Eubacteriales</taxon>
        <taxon>Clostridiaceae</taxon>
        <taxon>Clostridium</taxon>
    </lineage>
</organism>
<dbReference type="EMBL" id="PVXN01000037">
    <property type="protein sequence ID" value="PRR72051.1"/>
    <property type="molecule type" value="Genomic_DNA"/>
</dbReference>
<gene>
    <name evidence="1" type="ORF">CPAL_15380</name>
</gene>
<reference evidence="1 2" key="1">
    <citation type="submission" date="2018-03" db="EMBL/GenBank/DDBJ databases">
        <title>Genome sequence of Clostridium thermopalmarium DSM 5974.</title>
        <authorList>
            <person name="Poehlein A."/>
            <person name="Daniel R."/>
        </authorList>
    </citation>
    <scope>NUCLEOTIDE SEQUENCE [LARGE SCALE GENOMIC DNA]</scope>
    <source>
        <strain evidence="1 2">DSM 5974</strain>
    </source>
</reference>
<dbReference type="AlphaFoldDB" id="A0A2T0ARM5"/>
<protein>
    <submittedName>
        <fullName evidence="1">Uncharacterized protein</fullName>
    </submittedName>
</protein>
<dbReference type="Proteomes" id="UP000239614">
    <property type="component" value="Unassembled WGS sequence"/>
</dbReference>
<dbReference type="RefSeq" id="WP_106024363.1">
    <property type="nucleotide sequence ID" value="NZ_PVXN01000037.1"/>
</dbReference>
<keyword evidence="2" id="KW-1185">Reference proteome</keyword>
<evidence type="ECO:0000313" key="2">
    <source>
        <dbReference type="Proteomes" id="UP000239614"/>
    </source>
</evidence>
<sequence length="220" mass="25495">MSRFLAPIHTWLFNKIKLYEALEKDVIDNLNSNLKTGILDILGDIENRYPSPLDDTPLEEVIDLTNIHGWLQNRIRIAETRQAYLITKVVEKFGDEGFNLVKQAYIEQGKAAGCDAAEKYSVSTPEDLFKALNNYILEGMPCDNANSIMRSEEDIIEWRTVTDLHKDYWETVGGDAANFYELRRNWVESFIESANPEFKYSFEVKYLNDVKEYLHAIVKK</sequence>
<proteinExistence type="predicted"/>
<accession>A0A2T0ARM5</accession>
<evidence type="ECO:0000313" key="1">
    <source>
        <dbReference type="EMBL" id="PRR72051.1"/>
    </source>
</evidence>
<dbReference type="OrthoDB" id="9777242at2"/>
<comment type="caution">
    <text evidence="1">The sequence shown here is derived from an EMBL/GenBank/DDBJ whole genome shotgun (WGS) entry which is preliminary data.</text>
</comment>